<organism evidence="8 9">
    <name type="scientific">Bacillus songklensis</name>
    <dbReference type="NCBI Taxonomy" id="1069116"/>
    <lineage>
        <taxon>Bacteria</taxon>
        <taxon>Bacillati</taxon>
        <taxon>Bacillota</taxon>
        <taxon>Bacilli</taxon>
        <taxon>Bacillales</taxon>
        <taxon>Bacillaceae</taxon>
        <taxon>Bacillus</taxon>
    </lineage>
</organism>
<dbReference type="PANTHER" id="PTHR43161">
    <property type="entry name" value="SORBITOL DEHYDROGENASE"/>
    <property type="match status" value="1"/>
</dbReference>
<keyword evidence="9" id="KW-1185">Reference proteome</keyword>
<dbReference type="SUPFAM" id="SSF51735">
    <property type="entry name" value="NAD(P)-binding Rossmann-fold domains"/>
    <property type="match status" value="1"/>
</dbReference>
<gene>
    <name evidence="8" type="ORF">ACFOU2_00830</name>
</gene>
<dbReference type="InterPro" id="IPR002328">
    <property type="entry name" value="ADH_Zn_CS"/>
</dbReference>
<comment type="cofactor">
    <cofactor evidence="1 6">
        <name>Zn(2+)</name>
        <dbReference type="ChEBI" id="CHEBI:29105"/>
    </cofactor>
</comment>
<evidence type="ECO:0000313" key="8">
    <source>
        <dbReference type="EMBL" id="MFC3882142.1"/>
    </source>
</evidence>
<evidence type="ECO:0000259" key="7">
    <source>
        <dbReference type="SMART" id="SM00829"/>
    </source>
</evidence>
<dbReference type="Proteomes" id="UP001595752">
    <property type="component" value="Unassembled WGS sequence"/>
</dbReference>
<dbReference type="PANTHER" id="PTHR43161:SF9">
    <property type="entry name" value="SORBITOL DEHYDROGENASE"/>
    <property type="match status" value="1"/>
</dbReference>
<reference evidence="9" key="1">
    <citation type="journal article" date="2019" name="Int. J. Syst. Evol. Microbiol.">
        <title>The Global Catalogue of Microorganisms (GCM) 10K type strain sequencing project: providing services to taxonomists for standard genome sequencing and annotation.</title>
        <authorList>
            <consortium name="The Broad Institute Genomics Platform"/>
            <consortium name="The Broad Institute Genome Sequencing Center for Infectious Disease"/>
            <person name="Wu L."/>
            <person name="Ma J."/>
        </authorList>
    </citation>
    <scope>NUCLEOTIDE SEQUENCE [LARGE SCALE GENOMIC DNA]</scope>
    <source>
        <strain evidence="9">CCUG 61889</strain>
    </source>
</reference>
<comment type="caution">
    <text evidence="8">The sequence shown here is derived from an EMBL/GenBank/DDBJ whole genome shotgun (WGS) entry which is preliminary data.</text>
</comment>
<dbReference type="InterPro" id="IPR036291">
    <property type="entry name" value="NAD(P)-bd_dom_sf"/>
</dbReference>
<protein>
    <submittedName>
        <fullName evidence="8">NAD(P)-dependent alcohol dehydrogenase</fullName>
    </submittedName>
</protein>
<name>A0ABV8AX39_9BACI</name>
<evidence type="ECO:0000256" key="5">
    <source>
        <dbReference type="ARBA" id="ARBA00023002"/>
    </source>
</evidence>
<proteinExistence type="inferred from homology"/>
<dbReference type="Pfam" id="PF08240">
    <property type="entry name" value="ADH_N"/>
    <property type="match status" value="1"/>
</dbReference>
<dbReference type="Gene3D" id="3.90.180.10">
    <property type="entry name" value="Medium-chain alcohol dehydrogenases, catalytic domain"/>
    <property type="match status" value="1"/>
</dbReference>
<keyword evidence="3 6" id="KW-0479">Metal-binding</keyword>
<dbReference type="CDD" id="cd05285">
    <property type="entry name" value="sorbitol_DH"/>
    <property type="match status" value="1"/>
</dbReference>
<evidence type="ECO:0000256" key="2">
    <source>
        <dbReference type="ARBA" id="ARBA00008072"/>
    </source>
</evidence>
<keyword evidence="4 6" id="KW-0862">Zinc</keyword>
<evidence type="ECO:0000256" key="6">
    <source>
        <dbReference type="RuleBase" id="RU361277"/>
    </source>
</evidence>
<dbReference type="Gene3D" id="3.40.50.720">
    <property type="entry name" value="NAD(P)-binding Rossmann-like Domain"/>
    <property type="match status" value="1"/>
</dbReference>
<dbReference type="EMBL" id="JBHRZT010000007">
    <property type="protein sequence ID" value="MFC3882142.1"/>
    <property type="molecule type" value="Genomic_DNA"/>
</dbReference>
<dbReference type="SMART" id="SM00829">
    <property type="entry name" value="PKS_ER"/>
    <property type="match status" value="1"/>
</dbReference>
<dbReference type="SUPFAM" id="SSF50129">
    <property type="entry name" value="GroES-like"/>
    <property type="match status" value="1"/>
</dbReference>
<sequence>MSTQSVAKDELQKEAPAVMKAAVMNEPFDIEIKELPVPKATGDEVLVKVMAVGVCGSDIHYYEHGKIGRYVVEKPIILGHECAGIVAEIGDSVTKFKVGDRVAIEPGITCGRCEYCKEGRYNLCPDVQFLATPPVDGAFVQYIKHREDFLFPIPDELTFEEAALNEPFSVGIHAAKRTKLQPGSTIAIMGMGPVGLTAIAAAKAFGASTIIVTDLEENRLEAAKRLGATHTINVLKSDPVEEIKKLTNGKGVDVAFETAGNPKALQSALASLKRGGKMAIVGLPPQSEIALNVPFIADNEVDIYGVFRYANTYPQGIQFLASKQSDLQSLITDRFSLEQTKEAMERARTNKQESLKVVVYPNGIVEE</sequence>
<dbReference type="RefSeq" id="WP_377911342.1">
    <property type="nucleotide sequence ID" value="NZ_JBHRZT010000007.1"/>
</dbReference>
<keyword evidence="5" id="KW-0560">Oxidoreductase</keyword>
<evidence type="ECO:0000256" key="1">
    <source>
        <dbReference type="ARBA" id="ARBA00001947"/>
    </source>
</evidence>
<dbReference type="PROSITE" id="PS00059">
    <property type="entry name" value="ADH_ZINC"/>
    <property type="match status" value="1"/>
</dbReference>
<evidence type="ECO:0000313" key="9">
    <source>
        <dbReference type="Proteomes" id="UP001595752"/>
    </source>
</evidence>
<evidence type="ECO:0000256" key="3">
    <source>
        <dbReference type="ARBA" id="ARBA00022723"/>
    </source>
</evidence>
<feature type="domain" description="Enoyl reductase (ER)" evidence="7">
    <location>
        <begin position="25"/>
        <end position="359"/>
    </location>
</feature>
<evidence type="ECO:0000256" key="4">
    <source>
        <dbReference type="ARBA" id="ARBA00022833"/>
    </source>
</evidence>
<dbReference type="InterPro" id="IPR011032">
    <property type="entry name" value="GroES-like_sf"/>
</dbReference>
<dbReference type="InterPro" id="IPR013154">
    <property type="entry name" value="ADH-like_N"/>
</dbReference>
<dbReference type="InterPro" id="IPR045306">
    <property type="entry name" value="SDH-like"/>
</dbReference>
<dbReference type="InterPro" id="IPR020843">
    <property type="entry name" value="ER"/>
</dbReference>
<dbReference type="Pfam" id="PF00107">
    <property type="entry name" value="ADH_zinc_N"/>
    <property type="match status" value="1"/>
</dbReference>
<dbReference type="InterPro" id="IPR013149">
    <property type="entry name" value="ADH-like_C"/>
</dbReference>
<comment type="similarity">
    <text evidence="2 6">Belongs to the zinc-containing alcohol dehydrogenase family.</text>
</comment>
<accession>A0ABV8AX39</accession>